<reference evidence="1 2" key="1">
    <citation type="submission" date="2016-03" db="EMBL/GenBank/DDBJ databases">
        <title>Acinetobacter genomospecies 28 strain ANC 4149.</title>
        <authorList>
            <person name="Radolfova-Krizova L."/>
            <person name="Nemec A."/>
        </authorList>
    </citation>
    <scope>NUCLEOTIDE SEQUENCE [LARGE SCALE GENOMIC DNA]</scope>
    <source>
        <strain evidence="1 2">ANC 4149</strain>
    </source>
</reference>
<evidence type="ECO:0008006" key="3">
    <source>
        <dbReference type="Google" id="ProtNLM"/>
    </source>
</evidence>
<keyword evidence="2" id="KW-1185">Reference proteome</keyword>
<evidence type="ECO:0000313" key="1">
    <source>
        <dbReference type="EMBL" id="KYQ71316.1"/>
    </source>
</evidence>
<comment type="caution">
    <text evidence="1">The sequence shown here is derived from an EMBL/GenBank/DDBJ whole genome shotgun (WGS) entry which is preliminary data.</text>
</comment>
<gene>
    <name evidence="1" type="ORF">AZH43_15410</name>
</gene>
<dbReference type="PROSITE" id="PS51257">
    <property type="entry name" value="PROKAR_LIPOPROTEIN"/>
    <property type="match status" value="1"/>
</dbReference>
<dbReference type="RefSeq" id="WP_081406820.1">
    <property type="nucleotide sequence ID" value="NZ_CBCSIK010000007.1"/>
</dbReference>
<protein>
    <recommendedName>
        <fullName evidence="3">Lysozyme inhibitor LprI N-terminal domain-containing protein</fullName>
    </recommendedName>
</protein>
<name>A0A151XZT1_9GAMM</name>
<dbReference type="STRING" id="1806892.AZH43_15410"/>
<accession>A0A151XZT1</accession>
<organism evidence="1 2">
    <name type="scientific">Acinetobacter pragensis</name>
    <dbReference type="NCBI Taxonomy" id="1806892"/>
    <lineage>
        <taxon>Bacteria</taxon>
        <taxon>Pseudomonadati</taxon>
        <taxon>Pseudomonadota</taxon>
        <taxon>Gammaproteobacteria</taxon>
        <taxon>Moraxellales</taxon>
        <taxon>Moraxellaceae</taxon>
        <taxon>Acinetobacter</taxon>
    </lineage>
</organism>
<dbReference type="AlphaFoldDB" id="A0A151XZT1"/>
<dbReference type="OrthoDB" id="6711519at2"/>
<sequence length="347" mass="40112">MMNKKLMIGLICGTAMLSGCDYFKNKKDQASVEEPKAQQVTDFSCTAPANVKQIQDYLKEEYLKDLDQRLRQSSFESDQALLDKIRKNIQFEITHISTKTENPAQAKTLDCSSLVTAILPNGLQKRAENAFMDAPCDECEREDTDHTMTLQDYLGGSFSSLTLKNDRLNGIDFIYHIDKSDKDEISMTIENHSVISQSAYLTELAVQYASYMKANEKNKEYSKKDDEQHAAQMELAQKALDVRQKEIDGEQKAAVEQLNMTWDHFSAEQKTSLQQDQSDWFEKRDVDCKVLSQKSVHQMDEKELETYQKKSDYWNDEMYAQNQAIQYSKCFIQKTKERTVYLNNVFN</sequence>
<dbReference type="Proteomes" id="UP000076276">
    <property type="component" value="Unassembled WGS sequence"/>
</dbReference>
<evidence type="ECO:0000313" key="2">
    <source>
        <dbReference type="Proteomes" id="UP000076276"/>
    </source>
</evidence>
<proteinExistence type="predicted"/>
<dbReference type="EMBL" id="LUAW01000029">
    <property type="protein sequence ID" value="KYQ71316.1"/>
    <property type="molecule type" value="Genomic_DNA"/>
</dbReference>